<dbReference type="InterPro" id="IPR001661">
    <property type="entry name" value="Glyco_hydro_37"/>
</dbReference>
<gene>
    <name evidence="3" type="primary">treF</name>
    <name evidence="3" type="ORF">E1163_28175</name>
</gene>
<dbReference type="InterPro" id="IPR008928">
    <property type="entry name" value="6-hairpin_glycosidase_sf"/>
</dbReference>
<evidence type="ECO:0000313" key="4">
    <source>
        <dbReference type="Proteomes" id="UP000798808"/>
    </source>
</evidence>
<dbReference type="Proteomes" id="UP000798808">
    <property type="component" value="Unassembled WGS sequence"/>
</dbReference>
<dbReference type="InterPro" id="IPR012341">
    <property type="entry name" value="6hp_glycosidase-like_sf"/>
</dbReference>
<proteinExistence type="predicted"/>
<protein>
    <submittedName>
        <fullName evidence="3">Alpha,alpha-trehalase TreF</fullName>
    </submittedName>
</protein>
<dbReference type="Pfam" id="PF01204">
    <property type="entry name" value="Trehalase"/>
    <property type="match status" value="1"/>
</dbReference>
<dbReference type="PRINTS" id="PR00744">
    <property type="entry name" value="GLHYDRLASE37"/>
</dbReference>
<accession>A0ABW9RYJ2</accession>
<dbReference type="PANTHER" id="PTHR23403">
    <property type="entry name" value="TREHALASE"/>
    <property type="match status" value="1"/>
</dbReference>
<keyword evidence="2" id="KW-0326">Glycosidase</keyword>
<dbReference type="RefSeq" id="WP_155176810.1">
    <property type="nucleotide sequence ID" value="NZ_BAAAFL010000053.1"/>
</dbReference>
<evidence type="ECO:0000256" key="2">
    <source>
        <dbReference type="ARBA" id="ARBA00023295"/>
    </source>
</evidence>
<dbReference type="Gene3D" id="1.50.10.10">
    <property type="match status" value="1"/>
</dbReference>
<reference evidence="3 4" key="1">
    <citation type="submission" date="2019-02" db="EMBL/GenBank/DDBJ databases">
        <authorList>
            <person name="Goldberg S.R."/>
            <person name="Haltli B.A."/>
            <person name="Correa H."/>
            <person name="Russell K.G."/>
        </authorList>
    </citation>
    <scope>NUCLEOTIDE SEQUENCE [LARGE SCALE GENOMIC DNA]</scope>
    <source>
        <strain evidence="3 4">JCM 16186</strain>
    </source>
</reference>
<dbReference type="InterPro" id="IPR018232">
    <property type="entry name" value="Glyco_hydro_37_CS"/>
</dbReference>
<evidence type="ECO:0000256" key="1">
    <source>
        <dbReference type="ARBA" id="ARBA00022801"/>
    </source>
</evidence>
<dbReference type="PROSITE" id="PS00927">
    <property type="entry name" value="TREHALASE_1"/>
    <property type="match status" value="1"/>
</dbReference>
<dbReference type="SUPFAM" id="SSF48208">
    <property type="entry name" value="Six-hairpin glycosidases"/>
    <property type="match status" value="1"/>
</dbReference>
<keyword evidence="4" id="KW-1185">Reference proteome</keyword>
<dbReference type="EMBL" id="SMLW01000674">
    <property type="protein sequence ID" value="MTI28870.1"/>
    <property type="molecule type" value="Genomic_DNA"/>
</dbReference>
<dbReference type="PROSITE" id="PS51257">
    <property type="entry name" value="PROKAR_LIPOPROTEIN"/>
    <property type="match status" value="1"/>
</dbReference>
<evidence type="ECO:0000313" key="3">
    <source>
        <dbReference type="EMBL" id="MTI28870.1"/>
    </source>
</evidence>
<keyword evidence="1" id="KW-0378">Hydrolase</keyword>
<sequence>MKQIPYLYKAIIVSLAVLSACNQTVEQKSEQFDFYQSPFFKEVQLSGIFPDSKTFVDCTPKQPLSEINNLYETKKGEEGFVLRDFVLQHFELPVTPVTGFKSDTSKTVVEHCTDLWPVLTRQPDEYDPLSSLIPLPEPYIVPGGRFREIYYWDSYFTMEGLVESGQAEMAVNMVDNFSFLIDSIGFIPNGNRNYYLGRSQPPFYSLMVDLVASGQREQFMGYLPQLLAEYNFWMNGADSLTSNSPAHQRVVLMPDGSFLNRYWDNYALPRPESFKPDYELVHENNLPVETTYRHLRAGAESGWDYSSRWFEDHKSLKTIHTTDIIPVDLNALLYHLELKIAQGYNWKGDLQNADLFLNKAEKRKQAINKYLWDEADQFYVDYDFVKGRKTGVLSLAGAYPLFFRLATKAQAKPVAERLLSDFLKPGGFVTTLNETGQQWDAPNGWAPLQWITINGLYYYGYGDEGNDAAERWLNRNQEVYKATGKMMEKYNVLDTMLLAGGGEYPLQDGFGWTNGVAIALQKILAERDTVNAMKSMEPVEAN</sequence>
<dbReference type="PANTHER" id="PTHR23403:SF1">
    <property type="entry name" value="TREHALASE"/>
    <property type="match status" value="1"/>
</dbReference>
<comment type="caution">
    <text evidence="3">The sequence shown here is derived from an EMBL/GenBank/DDBJ whole genome shotgun (WGS) entry which is preliminary data.</text>
</comment>
<dbReference type="NCBIfam" id="NF009773">
    <property type="entry name" value="PRK13270.1"/>
    <property type="match status" value="1"/>
</dbReference>
<organism evidence="3 4">
    <name type="scientific">Fulvivirga kasyanovii</name>
    <dbReference type="NCBI Taxonomy" id="396812"/>
    <lineage>
        <taxon>Bacteria</taxon>
        <taxon>Pseudomonadati</taxon>
        <taxon>Bacteroidota</taxon>
        <taxon>Cytophagia</taxon>
        <taxon>Cytophagales</taxon>
        <taxon>Fulvivirgaceae</taxon>
        <taxon>Fulvivirga</taxon>
    </lineage>
</organism>
<name>A0ABW9RYJ2_9BACT</name>
<dbReference type="PROSITE" id="PS00928">
    <property type="entry name" value="TREHALASE_2"/>
    <property type="match status" value="1"/>
</dbReference>